<dbReference type="AlphaFoldDB" id="A0A2T4MJX1"/>
<accession>A0A2T4MJX1</accession>
<evidence type="ECO:0000313" key="1">
    <source>
        <dbReference type="EMBL" id="NJI02476.1"/>
    </source>
</evidence>
<dbReference type="SUPFAM" id="SSF159121">
    <property type="entry name" value="BC4932-like"/>
    <property type="match status" value="1"/>
</dbReference>
<sequence length="99" mass="11425">MFIGLLIIVGIFLCFNTDPFSYFSEEETYYGNMDEHQSKMKVYAENDVYEVDKNLIADDVVQGNLFEITFTDAKGVVLDVKKVQQSDIPKDIQKKMNLK</sequence>
<evidence type="ECO:0000313" key="2">
    <source>
        <dbReference type="Proteomes" id="UP000646308"/>
    </source>
</evidence>
<gene>
    <name evidence="1" type="ORF">GLV84_06530</name>
</gene>
<organism evidence="1 2">
    <name type="scientific">Staphylococcus agnetis</name>
    <dbReference type="NCBI Taxonomy" id="985762"/>
    <lineage>
        <taxon>Bacteria</taxon>
        <taxon>Bacillati</taxon>
        <taxon>Bacillota</taxon>
        <taxon>Bacilli</taxon>
        <taxon>Bacillales</taxon>
        <taxon>Staphylococcaceae</taxon>
        <taxon>Staphylococcus</taxon>
    </lineage>
</organism>
<dbReference type="Proteomes" id="UP000646308">
    <property type="component" value="Unassembled WGS sequence"/>
</dbReference>
<dbReference type="EMBL" id="WMFL01000077">
    <property type="protein sequence ID" value="NJI02476.1"/>
    <property type="molecule type" value="Genomic_DNA"/>
</dbReference>
<name>A0A2T4MJX1_9STAP</name>
<reference evidence="1" key="1">
    <citation type="submission" date="2019-11" db="EMBL/GenBank/DDBJ databases">
        <title>Whole genome comparisons of Staphylococcus agnetis isolates from cattle and chickens.</title>
        <authorList>
            <person name="Rhoads D."/>
            <person name="Shwani A."/>
            <person name="Adkins P."/>
            <person name="Calcutt M."/>
            <person name="Middleton J."/>
        </authorList>
    </citation>
    <scope>NUCLEOTIDE SEQUENCE</scope>
    <source>
        <strain evidence="1">1387</strain>
    </source>
</reference>
<comment type="caution">
    <text evidence="1">The sequence shown here is derived from an EMBL/GenBank/DDBJ whole genome shotgun (WGS) entry which is preliminary data.</text>
</comment>
<evidence type="ECO:0008006" key="3">
    <source>
        <dbReference type="Google" id="ProtNLM"/>
    </source>
</evidence>
<protein>
    <recommendedName>
        <fullName evidence="3">DUF4889 domain-containing protein</fullName>
    </recommendedName>
</protein>
<dbReference type="RefSeq" id="WP_107368329.1">
    <property type="nucleotide sequence ID" value="NZ_PZDT01000001.1"/>
</dbReference>
<dbReference type="InterPro" id="IPR036166">
    <property type="entry name" value="YxeA-like_sf"/>
</dbReference>
<proteinExistence type="predicted"/>